<protein>
    <submittedName>
        <fullName evidence="1">Iron-containing redox enzyme family protein</fullName>
        <ecNumber evidence="1">1.-.-.-</ecNumber>
    </submittedName>
</protein>
<keyword evidence="1" id="KW-0560">Oxidoreductase</keyword>
<gene>
    <name evidence="1" type="ORF">ACFPOE_04620</name>
</gene>
<dbReference type="Pfam" id="PF14518">
    <property type="entry name" value="Haem_oxygenas_2"/>
    <property type="match status" value="1"/>
</dbReference>
<dbReference type="EC" id="1.-.-.-" evidence="1"/>
<accession>A0ABW0ND19</accession>
<sequence length="493" mass="54234">MYIAEHEWSAPRTAILPTDAEAGRNLSRSAGEGRIRALYRRLAEGDWDDAGRAEAAQFLREQLAAAGTPDALPESPQDLTAWMQANAQAVAANYSIYLEQRAGGAPRRYFGNRAHALHFLRSVAPTKLVDGAWLYGLLPHWRNGRFDDLVRTYVEELGEGAADKNHVLLYRKLLVRYGLDPLDDLSDELHVQGLVQLALACNAEDFLPEVIGFNLGYEQLPLHLLISAYELNELGLDPYYFTLHVTVDNCDSGHAMRACKAVLETLPRIGDASDYWRRIRAGARLADAGAGTGAVIAGFDIEAEVVRILANKSGAGRGAHSDYCQVAGRKVNDWLSQPQQVPAFLAALQQAGWIKLGAPVEQSRFWGLLQGERAEMFGVFSSYELQVIHDWIRGDAASDGQPFAEHEAPAGRSRRPTFRAQAKLAAARGQAAPVAAGDDAGMLDPDLQALCEQLPRLADERQMQLLVQAMSPAQHWTPAGLHATRLFWERVRS</sequence>
<dbReference type="Gene3D" id="1.20.910.10">
    <property type="entry name" value="Heme oxygenase-like"/>
    <property type="match status" value="1"/>
</dbReference>
<proteinExistence type="predicted"/>
<dbReference type="Proteomes" id="UP001596037">
    <property type="component" value="Unassembled WGS sequence"/>
</dbReference>
<dbReference type="RefSeq" id="WP_376848842.1">
    <property type="nucleotide sequence ID" value="NZ_JBHSMF010000003.1"/>
</dbReference>
<dbReference type="EMBL" id="JBHSMF010000003">
    <property type="protein sequence ID" value="MFC5496809.1"/>
    <property type="molecule type" value="Genomic_DNA"/>
</dbReference>
<name>A0ABW0ND19_9BURK</name>
<comment type="caution">
    <text evidence="1">The sequence shown here is derived from an EMBL/GenBank/DDBJ whole genome shotgun (WGS) entry which is preliminary data.</text>
</comment>
<evidence type="ECO:0000313" key="1">
    <source>
        <dbReference type="EMBL" id="MFC5496809.1"/>
    </source>
</evidence>
<dbReference type="GO" id="GO:0016491">
    <property type="term" value="F:oxidoreductase activity"/>
    <property type="evidence" value="ECO:0007669"/>
    <property type="project" value="UniProtKB-KW"/>
</dbReference>
<evidence type="ECO:0000313" key="2">
    <source>
        <dbReference type="Proteomes" id="UP001596037"/>
    </source>
</evidence>
<organism evidence="1 2">
    <name type="scientific">Caenimonas terrae</name>
    <dbReference type="NCBI Taxonomy" id="696074"/>
    <lineage>
        <taxon>Bacteria</taxon>
        <taxon>Pseudomonadati</taxon>
        <taxon>Pseudomonadota</taxon>
        <taxon>Betaproteobacteria</taxon>
        <taxon>Burkholderiales</taxon>
        <taxon>Comamonadaceae</taxon>
        <taxon>Caenimonas</taxon>
    </lineage>
</organism>
<keyword evidence="2" id="KW-1185">Reference proteome</keyword>
<reference evidence="2" key="1">
    <citation type="journal article" date="2019" name="Int. J. Syst. Evol. Microbiol.">
        <title>The Global Catalogue of Microorganisms (GCM) 10K type strain sequencing project: providing services to taxonomists for standard genome sequencing and annotation.</title>
        <authorList>
            <consortium name="The Broad Institute Genomics Platform"/>
            <consortium name="The Broad Institute Genome Sequencing Center for Infectious Disease"/>
            <person name="Wu L."/>
            <person name="Ma J."/>
        </authorList>
    </citation>
    <scope>NUCLEOTIDE SEQUENCE [LARGE SCALE GENOMIC DNA]</scope>
    <source>
        <strain evidence="2">CCUG 57401</strain>
    </source>
</reference>
<dbReference type="SMART" id="SM01236">
    <property type="entry name" value="Haem_oxygenase_2"/>
    <property type="match status" value="1"/>
</dbReference>
<dbReference type="InterPro" id="IPR016084">
    <property type="entry name" value="Haem_Oase-like_multi-hlx"/>
</dbReference>